<dbReference type="PANTHER" id="PTHR45436">
    <property type="entry name" value="SENSOR HISTIDINE KINASE YKOH"/>
    <property type="match status" value="1"/>
</dbReference>
<dbReference type="Gene3D" id="6.10.340.10">
    <property type="match status" value="1"/>
</dbReference>
<evidence type="ECO:0000256" key="5">
    <source>
        <dbReference type="ARBA" id="ARBA00022679"/>
    </source>
</evidence>
<evidence type="ECO:0000259" key="13">
    <source>
        <dbReference type="PROSITE" id="PS50885"/>
    </source>
</evidence>
<dbReference type="STRING" id="405436.SAMN05444365_10670"/>
<dbReference type="Pfam" id="PF02518">
    <property type="entry name" value="HATPase_c"/>
    <property type="match status" value="1"/>
</dbReference>
<dbReference type="InterPro" id="IPR036890">
    <property type="entry name" value="HATPase_C_sf"/>
</dbReference>
<keyword evidence="8 11" id="KW-1133">Transmembrane helix</keyword>
<keyword evidence="5" id="KW-0808">Transferase</keyword>
<dbReference type="Gene3D" id="3.30.565.10">
    <property type="entry name" value="Histidine kinase-like ATPase, C-terminal domain"/>
    <property type="match status" value="1"/>
</dbReference>
<dbReference type="InterPro" id="IPR003661">
    <property type="entry name" value="HisK_dim/P_dom"/>
</dbReference>
<dbReference type="EMBL" id="FNPH01000006">
    <property type="protein sequence ID" value="SDZ15734.1"/>
    <property type="molecule type" value="Genomic_DNA"/>
</dbReference>
<gene>
    <name evidence="14" type="ORF">SAMN05444365_10670</name>
</gene>
<name>A0A1H3QQA7_9ACTN</name>
<comment type="subcellular location">
    <subcellularLocation>
        <location evidence="2">Cell membrane</location>
    </subcellularLocation>
</comment>
<dbReference type="SUPFAM" id="SSF158472">
    <property type="entry name" value="HAMP domain-like"/>
    <property type="match status" value="1"/>
</dbReference>
<dbReference type="PROSITE" id="PS50885">
    <property type="entry name" value="HAMP"/>
    <property type="match status" value="1"/>
</dbReference>
<organism evidence="14 15">
    <name type="scientific">Micromonospora pattaloongensis</name>
    <dbReference type="NCBI Taxonomy" id="405436"/>
    <lineage>
        <taxon>Bacteria</taxon>
        <taxon>Bacillati</taxon>
        <taxon>Actinomycetota</taxon>
        <taxon>Actinomycetes</taxon>
        <taxon>Micromonosporales</taxon>
        <taxon>Micromonosporaceae</taxon>
        <taxon>Micromonospora</taxon>
    </lineage>
</organism>
<keyword evidence="10 11" id="KW-0472">Membrane</keyword>
<accession>A0A1H3QQA7</accession>
<dbReference type="Gene3D" id="1.10.287.130">
    <property type="match status" value="1"/>
</dbReference>
<dbReference type="GO" id="GO:0005886">
    <property type="term" value="C:plasma membrane"/>
    <property type="evidence" value="ECO:0007669"/>
    <property type="project" value="UniProtKB-SubCell"/>
</dbReference>
<dbReference type="PROSITE" id="PS50109">
    <property type="entry name" value="HIS_KIN"/>
    <property type="match status" value="1"/>
</dbReference>
<keyword evidence="6 11" id="KW-0812">Transmembrane</keyword>
<dbReference type="Pfam" id="PF00512">
    <property type="entry name" value="HisKA"/>
    <property type="match status" value="1"/>
</dbReference>
<dbReference type="SUPFAM" id="SSF55874">
    <property type="entry name" value="ATPase domain of HSP90 chaperone/DNA topoisomerase II/histidine kinase"/>
    <property type="match status" value="1"/>
</dbReference>
<feature type="domain" description="Histidine kinase" evidence="12">
    <location>
        <begin position="242"/>
        <end position="451"/>
    </location>
</feature>
<evidence type="ECO:0000313" key="15">
    <source>
        <dbReference type="Proteomes" id="UP000242415"/>
    </source>
</evidence>
<feature type="domain" description="HAMP" evidence="13">
    <location>
        <begin position="182"/>
        <end position="234"/>
    </location>
</feature>
<dbReference type="CDD" id="cd06225">
    <property type="entry name" value="HAMP"/>
    <property type="match status" value="1"/>
</dbReference>
<evidence type="ECO:0000256" key="4">
    <source>
        <dbReference type="ARBA" id="ARBA00022553"/>
    </source>
</evidence>
<reference evidence="15" key="1">
    <citation type="submission" date="2016-10" db="EMBL/GenBank/DDBJ databases">
        <authorList>
            <person name="Varghese N."/>
            <person name="Submissions S."/>
        </authorList>
    </citation>
    <scope>NUCLEOTIDE SEQUENCE [LARGE SCALE GENOMIC DNA]</scope>
    <source>
        <strain evidence="15">DSM 45245</strain>
    </source>
</reference>
<dbReference type="AlphaFoldDB" id="A0A1H3QQA7"/>
<evidence type="ECO:0000256" key="9">
    <source>
        <dbReference type="ARBA" id="ARBA00023012"/>
    </source>
</evidence>
<evidence type="ECO:0000256" key="3">
    <source>
        <dbReference type="ARBA" id="ARBA00012438"/>
    </source>
</evidence>
<dbReference type="InterPro" id="IPR003660">
    <property type="entry name" value="HAMP_dom"/>
</dbReference>
<dbReference type="SUPFAM" id="SSF47384">
    <property type="entry name" value="Homodimeric domain of signal transducing histidine kinase"/>
    <property type="match status" value="1"/>
</dbReference>
<dbReference type="PANTHER" id="PTHR45436:SF5">
    <property type="entry name" value="SENSOR HISTIDINE KINASE TRCS"/>
    <property type="match status" value="1"/>
</dbReference>
<dbReference type="GO" id="GO:0000155">
    <property type="term" value="F:phosphorelay sensor kinase activity"/>
    <property type="evidence" value="ECO:0007669"/>
    <property type="project" value="InterPro"/>
</dbReference>
<evidence type="ECO:0000256" key="1">
    <source>
        <dbReference type="ARBA" id="ARBA00000085"/>
    </source>
</evidence>
<evidence type="ECO:0000256" key="8">
    <source>
        <dbReference type="ARBA" id="ARBA00022989"/>
    </source>
</evidence>
<keyword evidence="15" id="KW-1185">Reference proteome</keyword>
<keyword evidence="7 14" id="KW-0418">Kinase</keyword>
<dbReference type="PRINTS" id="PR00344">
    <property type="entry name" value="BCTRLSENSOR"/>
</dbReference>
<evidence type="ECO:0000313" key="14">
    <source>
        <dbReference type="EMBL" id="SDZ15734.1"/>
    </source>
</evidence>
<evidence type="ECO:0000259" key="12">
    <source>
        <dbReference type="PROSITE" id="PS50109"/>
    </source>
</evidence>
<dbReference type="SMART" id="SM00388">
    <property type="entry name" value="HisKA"/>
    <property type="match status" value="1"/>
</dbReference>
<comment type="catalytic activity">
    <reaction evidence="1">
        <text>ATP + protein L-histidine = ADP + protein N-phospho-L-histidine.</text>
        <dbReference type="EC" id="2.7.13.3"/>
    </reaction>
</comment>
<keyword evidence="4" id="KW-0597">Phosphoprotein</keyword>
<sequence>MNRPRGLRARIAAGFAAGALVLSAGMALVSYGLTRTSLLEERERTAIRAAYFNATIVNAGISGDQPDVLEVLRSLDTGTNRRPVLRRDARWYARSADSGITDAIPQALRQLVEQGRPAVQRIRAGDGPAIVVGVPLAGGTAFYQVDSLTELDRTVQTLALVLIAVAAMTTGAGAALGWYTTRRVLRPLALVADAAHDIARGDLTARLDPAADPDLTRLTGSFNHMVDELARRLERDRRFAADVAHELRSPLQTLAAAGSVLTRRRAALDDRTATAADLVAVEIQRFQTLVNDLLELARSDQPARREPVDIAALARQVCRSRGLPDDIVEVAEGAAVTWHVDRRRVRQLLGNLVDNAVDHGGGPVAVRIGGAGVTGQLDVDDEGPGVSPEDKDVIFDRFVRGRAAAARGSSDGTGLGLALVAQHVAAHQGRVAVLDRPGGGARFRVELPGCLR</sequence>
<feature type="transmembrane region" description="Helical" evidence="11">
    <location>
        <begin position="158"/>
        <end position="179"/>
    </location>
</feature>
<dbReference type="InterPro" id="IPR003594">
    <property type="entry name" value="HATPase_dom"/>
</dbReference>
<protein>
    <recommendedName>
        <fullName evidence="3">histidine kinase</fullName>
        <ecNumber evidence="3">2.7.13.3</ecNumber>
    </recommendedName>
</protein>
<dbReference type="CDD" id="cd00082">
    <property type="entry name" value="HisKA"/>
    <property type="match status" value="1"/>
</dbReference>
<dbReference type="SMART" id="SM00304">
    <property type="entry name" value="HAMP"/>
    <property type="match status" value="1"/>
</dbReference>
<evidence type="ECO:0000256" key="2">
    <source>
        <dbReference type="ARBA" id="ARBA00004236"/>
    </source>
</evidence>
<dbReference type="InterPro" id="IPR004358">
    <property type="entry name" value="Sig_transdc_His_kin-like_C"/>
</dbReference>
<evidence type="ECO:0000256" key="10">
    <source>
        <dbReference type="ARBA" id="ARBA00023136"/>
    </source>
</evidence>
<dbReference type="InterPro" id="IPR036097">
    <property type="entry name" value="HisK_dim/P_sf"/>
</dbReference>
<dbReference type="InterPro" id="IPR050428">
    <property type="entry name" value="TCS_sensor_his_kinase"/>
</dbReference>
<evidence type="ECO:0000256" key="6">
    <source>
        <dbReference type="ARBA" id="ARBA00022692"/>
    </source>
</evidence>
<evidence type="ECO:0000256" key="11">
    <source>
        <dbReference type="SAM" id="Phobius"/>
    </source>
</evidence>
<dbReference type="Proteomes" id="UP000242415">
    <property type="component" value="Unassembled WGS sequence"/>
</dbReference>
<dbReference type="Pfam" id="PF00672">
    <property type="entry name" value="HAMP"/>
    <property type="match status" value="1"/>
</dbReference>
<keyword evidence="9" id="KW-0902">Two-component regulatory system</keyword>
<dbReference type="EC" id="2.7.13.3" evidence="3"/>
<evidence type="ECO:0000256" key="7">
    <source>
        <dbReference type="ARBA" id="ARBA00022777"/>
    </source>
</evidence>
<dbReference type="SMART" id="SM00387">
    <property type="entry name" value="HATPase_c"/>
    <property type="match status" value="1"/>
</dbReference>
<proteinExistence type="predicted"/>
<dbReference type="InterPro" id="IPR005467">
    <property type="entry name" value="His_kinase_dom"/>
</dbReference>